<proteinExistence type="inferred from homology"/>
<dbReference type="SUPFAM" id="SSF48168">
    <property type="entry name" value="R1 subunit of ribonucleotide reductase, N-terminal domain"/>
    <property type="match status" value="1"/>
</dbReference>
<feature type="domain" description="ATP-cone" evidence="11">
    <location>
        <begin position="119"/>
        <end position="212"/>
    </location>
</feature>
<dbReference type="InterPro" id="IPR008926">
    <property type="entry name" value="RNR_R1-su_N"/>
</dbReference>
<dbReference type="EMBL" id="MFKK01000010">
    <property type="protein sequence ID" value="OGG41713.1"/>
    <property type="molecule type" value="Genomic_DNA"/>
</dbReference>
<evidence type="ECO:0000259" key="11">
    <source>
        <dbReference type="PROSITE" id="PS51161"/>
    </source>
</evidence>
<evidence type="ECO:0000256" key="6">
    <source>
        <dbReference type="ARBA" id="ARBA00023116"/>
    </source>
</evidence>
<dbReference type="PROSITE" id="PS51161">
    <property type="entry name" value="ATP_CONE"/>
    <property type="match status" value="3"/>
</dbReference>
<gene>
    <name evidence="12" type="ORF">A3A21_03870</name>
</gene>
<dbReference type="GO" id="GO:0004748">
    <property type="term" value="F:ribonucleoside-diphosphate reductase activity, thioredoxin disulfide as acceptor"/>
    <property type="evidence" value="ECO:0007669"/>
    <property type="project" value="UniProtKB-EC"/>
</dbReference>
<evidence type="ECO:0000256" key="5">
    <source>
        <dbReference type="ARBA" id="ARBA00023002"/>
    </source>
</evidence>
<dbReference type="InterPro" id="IPR005144">
    <property type="entry name" value="ATP-cone_dom"/>
</dbReference>
<organism evidence="12 13">
    <name type="scientific">Candidatus Jorgensenbacteria bacterium RIFCSPLOWO2_01_FULL_45_25b</name>
    <dbReference type="NCBI Taxonomy" id="1798471"/>
    <lineage>
        <taxon>Bacteria</taxon>
        <taxon>Candidatus Joergenseniibacteriota</taxon>
    </lineage>
</organism>
<dbReference type="CDD" id="cd01679">
    <property type="entry name" value="RNR_I"/>
    <property type="match status" value="1"/>
</dbReference>
<keyword evidence="5 10" id="KW-0560">Oxidoreductase</keyword>
<dbReference type="Pfam" id="PF03477">
    <property type="entry name" value="ATP-cone"/>
    <property type="match status" value="3"/>
</dbReference>
<evidence type="ECO:0000256" key="10">
    <source>
        <dbReference type="RuleBase" id="RU003410"/>
    </source>
</evidence>
<dbReference type="GO" id="GO:0005524">
    <property type="term" value="F:ATP binding"/>
    <property type="evidence" value="ECO:0007669"/>
    <property type="project" value="UniProtKB-UniRule"/>
</dbReference>
<dbReference type="Pfam" id="PF00317">
    <property type="entry name" value="Ribonuc_red_lgN"/>
    <property type="match status" value="1"/>
</dbReference>
<dbReference type="InterPro" id="IPR000788">
    <property type="entry name" value="RNR_lg_C"/>
</dbReference>
<evidence type="ECO:0000256" key="1">
    <source>
        <dbReference type="ARBA" id="ARBA00010406"/>
    </source>
</evidence>
<dbReference type="NCBIfam" id="TIGR02506">
    <property type="entry name" value="NrdE_NrdA"/>
    <property type="match status" value="1"/>
</dbReference>
<comment type="function">
    <text evidence="7 10">Provides the precursors necessary for DNA synthesis. Catalyzes the biosynthesis of deoxyribonucleotides from the corresponding ribonucleotides.</text>
</comment>
<keyword evidence="6 10" id="KW-0215">Deoxyribonucleotide synthesis</keyword>
<dbReference type="STRING" id="1798471.A3A21_03870"/>
<reference evidence="12 13" key="1">
    <citation type="journal article" date="2016" name="Nat. Commun.">
        <title>Thousands of microbial genomes shed light on interconnected biogeochemical processes in an aquifer system.</title>
        <authorList>
            <person name="Anantharaman K."/>
            <person name="Brown C.T."/>
            <person name="Hug L.A."/>
            <person name="Sharon I."/>
            <person name="Castelle C.J."/>
            <person name="Probst A.J."/>
            <person name="Thomas B.C."/>
            <person name="Singh A."/>
            <person name="Wilkins M.J."/>
            <person name="Karaoz U."/>
            <person name="Brodie E.L."/>
            <person name="Williams K.H."/>
            <person name="Hubbard S.S."/>
            <person name="Banfield J.F."/>
        </authorList>
    </citation>
    <scope>NUCLEOTIDE SEQUENCE [LARGE SCALE GENOMIC DNA]</scope>
</reference>
<name>A0A1F6BY29_9BACT</name>
<dbReference type="PANTHER" id="PTHR11573:SF6">
    <property type="entry name" value="RIBONUCLEOSIDE-DIPHOSPHATE REDUCTASE LARGE SUBUNIT"/>
    <property type="match status" value="1"/>
</dbReference>
<dbReference type="GO" id="GO:0005971">
    <property type="term" value="C:ribonucleoside-diphosphate reductase complex"/>
    <property type="evidence" value="ECO:0007669"/>
    <property type="project" value="TreeGrafter"/>
</dbReference>
<protein>
    <recommendedName>
        <fullName evidence="10">Ribonucleoside-diphosphate reductase</fullName>
        <ecNumber evidence="10">1.17.4.1</ecNumber>
    </recommendedName>
</protein>
<evidence type="ECO:0000256" key="2">
    <source>
        <dbReference type="ARBA" id="ARBA00022533"/>
    </source>
</evidence>
<dbReference type="PRINTS" id="PR01183">
    <property type="entry name" value="RIBORDTASEM1"/>
</dbReference>
<evidence type="ECO:0000256" key="4">
    <source>
        <dbReference type="ARBA" id="ARBA00022840"/>
    </source>
</evidence>
<dbReference type="InterPro" id="IPR013346">
    <property type="entry name" value="NrdE_NrdA_C"/>
</dbReference>
<dbReference type="NCBIfam" id="NF005544">
    <property type="entry name" value="PRK07207.1"/>
    <property type="match status" value="1"/>
</dbReference>
<dbReference type="UniPathway" id="UPA00326"/>
<sequence length="1077" mass="123744">MLILKIQKRDGRVQDFDRVRIERAVEKACVATRTPVSENFFSLIAVQASSELEERFHGKIPGVEDVQDIVERKIAEAGFFAVSKAYILYRKDRERARERREKEIAERSIRYATREGRITEIKKREGNIVEFDPSRIERAIEKACVATGVSIPTSFIGAITDDVIEAVEKRFHNRVPGVEDVQDVIEQKLAEHGLFEVSKAYILYRKERERIREEENKKLFEKIEQSDLTVRKRDGSIAVFDIREVRKALLNVSQGFEERVDVDEIIAECKRSIYDGISTRDINKAVIMALRGRIERDPLFSSLAARFLFNDLYKDIFGVDEFQEGFLETYRSSLRSQIESGVRVKRLDPRMLEFDFEKLSVALRPERDGILKYLGAQTLYDRYFLRDYDQNILETPQYFWMRVAMGISLDEKREYREERVVKFYDVMSLLRYVPSTPTLFHSGTLHPQMSSCYLTTVLDDLKDIFKAFGDNAQLSKWSGGVANDWSNIRGTGSMIKSTNVGSQGVIPFLKIVDATTAAINRSGKRRGATCVYLETWHYDIESFLELRKNTGDDRRRTHDTNTANWVPDLFMKRVEEDGEWTLFSSEEVSDLHHIYGKKFEERYAEYEKMADAGGIRLWKRMRARELWRKMLTMLYETGHPWITFKDACNIRSPQDHVGVVHSSNLCTEITLNTSSEETAVCNLGSINLAQHIEEHGLNRDLLERTTHTAMRMLDNVIDLNFYPTVEAERSNLRHRPVGLGIMGLQDALYLLGMAFDTEEAVTFSDEFMEFVSYHAILSSSELAKERGTYSSYAESKWERGIFPVDTLKLLEEERGISTELDLSARMDWAPLREHVRIFGMRNSNCMAIAPTATNANINGCVPSIEPIYKNVYTKSNFSGEFTVINDYLVGDLQRLGIWDSAMIEKLKYYDGSVQKILEIPEGLRVKYKEVFEIDSQWLVRHTAYRGKWIDQSQSFNIFTNTKSGKLLSDIYMQAWKMGVKTTYYLRTMAASGIEKSTLDINKKYEFPKVPIEEPVAISASFSSAQPPSFLSEQVGGFQFRASGEQVRIALEEAPVLAYTAPSRVGAEIIGEVCEACE</sequence>
<comment type="catalytic activity">
    <reaction evidence="8 10">
        <text>a 2'-deoxyribonucleoside 5'-diphosphate + [thioredoxin]-disulfide + H2O = a ribonucleoside 5'-diphosphate + [thioredoxin]-dithiol</text>
        <dbReference type="Rhea" id="RHEA:23252"/>
        <dbReference type="Rhea" id="RHEA-COMP:10698"/>
        <dbReference type="Rhea" id="RHEA-COMP:10700"/>
        <dbReference type="ChEBI" id="CHEBI:15377"/>
        <dbReference type="ChEBI" id="CHEBI:29950"/>
        <dbReference type="ChEBI" id="CHEBI:50058"/>
        <dbReference type="ChEBI" id="CHEBI:57930"/>
        <dbReference type="ChEBI" id="CHEBI:73316"/>
        <dbReference type="EC" id="1.17.4.1"/>
    </reaction>
</comment>
<feature type="domain" description="ATP-cone" evidence="11">
    <location>
        <begin position="4"/>
        <end position="97"/>
    </location>
</feature>
<keyword evidence="2" id="KW-0021">Allosteric enzyme</keyword>
<dbReference type="Pfam" id="PF02867">
    <property type="entry name" value="Ribonuc_red_lgC"/>
    <property type="match status" value="1"/>
</dbReference>
<evidence type="ECO:0000256" key="9">
    <source>
        <dbReference type="PROSITE-ProRule" id="PRU00492"/>
    </source>
</evidence>
<feature type="domain" description="ATP-cone" evidence="11">
    <location>
        <begin position="228"/>
        <end position="318"/>
    </location>
</feature>
<evidence type="ECO:0000256" key="7">
    <source>
        <dbReference type="ARBA" id="ARBA00024942"/>
    </source>
</evidence>
<dbReference type="PANTHER" id="PTHR11573">
    <property type="entry name" value="RIBONUCLEOSIDE-DIPHOSPHATE REDUCTASE LARGE CHAIN"/>
    <property type="match status" value="1"/>
</dbReference>
<dbReference type="GO" id="GO:0009263">
    <property type="term" value="P:deoxyribonucleotide biosynthetic process"/>
    <property type="evidence" value="ECO:0007669"/>
    <property type="project" value="UniProtKB-KW"/>
</dbReference>
<comment type="caution">
    <text evidence="12">The sequence shown here is derived from an EMBL/GenBank/DDBJ whole genome shotgun (WGS) entry which is preliminary data.</text>
</comment>
<accession>A0A1F6BY29</accession>
<dbReference type="EC" id="1.17.4.1" evidence="10"/>
<evidence type="ECO:0000313" key="13">
    <source>
        <dbReference type="Proteomes" id="UP000176996"/>
    </source>
</evidence>
<dbReference type="SUPFAM" id="SSF51998">
    <property type="entry name" value="PFL-like glycyl radical enzymes"/>
    <property type="match status" value="1"/>
</dbReference>
<dbReference type="PROSITE" id="PS00089">
    <property type="entry name" value="RIBORED_LARGE"/>
    <property type="match status" value="1"/>
</dbReference>
<evidence type="ECO:0000313" key="12">
    <source>
        <dbReference type="EMBL" id="OGG41713.1"/>
    </source>
</evidence>
<dbReference type="InterPro" id="IPR013509">
    <property type="entry name" value="RNR_lsu_N"/>
</dbReference>
<dbReference type="InterPro" id="IPR039718">
    <property type="entry name" value="Rrm1"/>
</dbReference>
<keyword evidence="3 9" id="KW-0547">Nucleotide-binding</keyword>
<dbReference type="FunFam" id="3.20.70.20:FF:000009">
    <property type="entry name" value="Ribonucleoside-diphosphate reductase"/>
    <property type="match status" value="1"/>
</dbReference>
<comment type="similarity">
    <text evidence="1 10">Belongs to the ribonucleoside diphosphate reductase large chain family.</text>
</comment>
<keyword evidence="4 9" id="KW-0067">ATP-binding</keyword>
<evidence type="ECO:0000256" key="8">
    <source>
        <dbReference type="ARBA" id="ARBA00047754"/>
    </source>
</evidence>
<dbReference type="AlphaFoldDB" id="A0A1F6BY29"/>
<dbReference type="Proteomes" id="UP000176996">
    <property type="component" value="Unassembled WGS sequence"/>
</dbReference>
<dbReference type="Gene3D" id="3.20.70.20">
    <property type="match status" value="1"/>
</dbReference>
<evidence type="ECO:0000256" key="3">
    <source>
        <dbReference type="ARBA" id="ARBA00022741"/>
    </source>
</evidence>